<dbReference type="SMART" id="SM00730">
    <property type="entry name" value="PSN"/>
    <property type="match status" value="1"/>
</dbReference>
<keyword evidence="7 9" id="KW-0472">Membrane</keyword>
<comment type="subcellular location">
    <subcellularLocation>
        <location evidence="1">Endoplasmic reticulum membrane</location>
        <topology evidence="1">Multi-pass membrane protein</topology>
    </subcellularLocation>
</comment>
<evidence type="ECO:0000256" key="8">
    <source>
        <dbReference type="SAM" id="MobiDB-lite"/>
    </source>
</evidence>
<dbReference type="InterPro" id="IPR006639">
    <property type="entry name" value="Preselin/SPP"/>
</dbReference>
<evidence type="ECO:0000313" key="11">
    <source>
        <dbReference type="Proteomes" id="UP000837801"/>
    </source>
</evidence>
<evidence type="ECO:0000313" key="10">
    <source>
        <dbReference type="EMBL" id="CAH2351266.1"/>
    </source>
</evidence>
<keyword evidence="11" id="KW-1185">Reference proteome</keyword>
<comment type="caution">
    <text evidence="10">The sequence shown here is derived from an EMBL/GenBank/DDBJ whole genome shotgun (WGS) entry which is preliminary data.</text>
</comment>
<protein>
    <submittedName>
        <fullName evidence="10">Uncharacterized protein</fullName>
    </submittedName>
</protein>
<proteinExistence type="inferred from homology"/>
<feature type="region of interest" description="Disordered" evidence="8">
    <location>
        <begin position="536"/>
        <end position="598"/>
    </location>
</feature>
<evidence type="ECO:0000256" key="4">
    <source>
        <dbReference type="ARBA" id="ARBA00022801"/>
    </source>
</evidence>
<name>A0A9P0QM66_9ASCO</name>
<reference evidence="10" key="1">
    <citation type="submission" date="2022-03" db="EMBL/GenBank/DDBJ databases">
        <authorList>
            <person name="Legras J.-L."/>
            <person name="Devillers H."/>
            <person name="Grondin C."/>
        </authorList>
    </citation>
    <scope>NUCLEOTIDE SEQUENCE</scope>
    <source>
        <strain evidence="10">CLIB 1423</strain>
    </source>
</reference>
<feature type="transmembrane region" description="Helical" evidence="9">
    <location>
        <begin position="39"/>
        <end position="58"/>
    </location>
</feature>
<dbReference type="GO" id="GO:0042500">
    <property type="term" value="F:aspartic endopeptidase activity, intramembrane cleaving"/>
    <property type="evidence" value="ECO:0007669"/>
    <property type="project" value="InterPro"/>
</dbReference>
<dbReference type="GO" id="GO:0033619">
    <property type="term" value="P:membrane protein proteolysis"/>
    <property type="evidence" value="ECO:0007669"/>
    <property type="project" value="TreeGrafter"/>
</dbReference>
<keyword evidence="4" id="KW-0378">Hydrolase</keyword>
<feature type="transmembrane region" description="Helical" evidence="9">
    <location>
        <begin position="442"/>
        <end position="460"/>
    </location>
</feature>
<dbReference type="PANTHER" id="PTHR12174">
    <property type="entry name" value="SIGNAL PEPTIDE PEPTIDASE"/>
    <property type="match status" value="1"/>
</dbReference>
<evidence type="ECO:0000256" key="3">
    <source>
        <dbReference type="ARBA" id="ARBA00022692"/>
    </source>
</evidence>
<keyword evidence="3 9" id="KW-0812">Transmembrane</keyword>
<sequence length="631" mass="72785">MNSTIPFDDLNIFDKAAYYVTYSFYHPSNIIFKWVSPEYVAFVVMVGIAVSCVIIGSFSTLSKPKNAKDPITDTENPKWHPSDRDGSVYLRTMVSDIKELQLKLDLTTTLLFPILMSGGLYGLYYAINNYSREQILKFFTYYIRFCSFPGAYYTSNYILTVGGRNLKYWTGISFFDPERFRLTISQDEVKDTFPLGVLESKLKRSDFKTKDEYLEHKELRKHYHQHGVKFLKPVDVKLRNQKFNFVFDTVKINAIIYTIVFGIGLFKLDYSTNWLFLNSIAFNLTIYGLVQMSNSISNFKLAGLLLILLFFYDIYFVFQTDIMLSVATKLDVPMKFVIPRMPSYYKSENIEDLTILDILREIGCASIPETLLGLGDIVLPGSFIALCLRFDLYKYHESHPNTAFHHLQSFKKPYFIISLVGYILGLVTTIVVLVRFNHGQPALLYIVPSVLSSVAIGGFLRGELHELWNFSEEIPEFKKNDGTDSKDKETDKASTIDLLISGELIDEDEGDLTFDEDGEISEDEIDHEFEFFQEDEEEVEGKSALRELEPEEEEGEEEDDGHQTDLDAFATRVYSVDSDSDDDTFLIDSESDHSYNDIDISPNEIEVLRDEIEILRNDRKYEPRVLYGDYY</sequence>
<feature type="transmembrane region" description="Helical" evidence="9">
    <location>
        <begin position="272"/>
        <end position="289"/>
    </location>
</feature>
<evidence type="ECO:0000256" key="2">
    <source>
        <dbReference type="ARBA" id="ARBA00006859"/>
    </source>
</evidence>
<evidence type="ECO:0000256" key="7">
    <source>
        <dbReference type="ARBA" id="ARBA00023136"/>
    </source>
</evidence>
<dbReference type="PANTHER" id="PTHR12174:SF23">
    <property type="entry name" value="MINOR HISTOCOMPATIBILITY ANTIGEN H13"/>
    <property type="match status" value="1"/>
</dbReference>
<evidence type="ECO:0000256" key="9">
    <source>
        <dbReference type="SAM" id="Phobius"/>
    </source>
</evidence>
<feature type="transmembrane region" description="Helical" evidence="9">
    <location>
        <begin position="301"/>
        <end position="318"/>
    </location>
</feature>
<dbReference type="AlphaFoldDB" id="A0A9P0QM66"/>
<gene>
    <name evidence="10" type="ORF">CLIB1423_03S02388</name>
</gene>
<organism evidence="10 11">
    <name type="scientific">[Candida] railenensis</name>
    <dbReference type="NCBI Taxonomy" id="45579"/>
    <lineage>
        <taxon>Eukaryota</taxon>
        <taxon>Fungi</taxon>
        <taxon>Dikarya</taxon>
        <taxon>Ascomycota</taxon>
        <taxon>Saccharomycotina</taxon>
        <taxon>Pichiomycetes</taxon>
        <taxon>Debaryomycetaceae</taxon>
        <taxon>Kurtzmaniella</taxon>
    </lineage>
</organism>
<evidence type="ECO:0000256" key="1">
    <source>
        <dbReference type="ARBA" id="ARBA00004477"/>
    </source>
</evidence>
<keyword evidence="6 9" id="KW-1133">Transmembrane helix</keyword>
<comment type="similarity">
    <text evidence="2">Belongs to the peptidase A22B family.</text>
</comment>
<dbReference type="InterPro" id="IPR007369">
    <property type="entry name" value="Peptidase_A22B_SPP"/>
</dbReference>
<dbReference type="EMBL" id="CAKXYY010000003">
    <property type="protein sequence ID" value="CAH2351266.1"/>
    <property type="molecule type" value="Genomic_DNA"/>
</dbReference>
<feature type="compositionally biased region" description="Acidic residues" evidence="8">
    <location>
        <begin position="549"/>
        <end position="560"/>
    </location>
</feature>
<dbReference type="Proteomes" id="UP000837801">
    <property type="component" value="Unassembled WGS sequence"/>
</dbReference>
<feature type="transmembrane region" description="Helical" evidence="9">
    <location>
        <begin position="106"/>
        <end position="127"/>
    </location>
</feature>
<feature type="transmembrane region" description="Helical" evidence="9">
    <location>
        <begin position="245"/>
        <end position="266"/>
    </location>
</feature>
<evidence type="ECO:0000256" key="5">
    <source>
        <dbReference type="ARBA" id="ARBA00022824"/>
    </source>
</evidence>
<feature type="transmembrane region" description="Helical" evidence="9">
    <location>
        <begin position="414"/>
        <end position="436"/>
    </location>
</feature>
<keyword evidence="5" id="KW-0256">Endoplasmic reticulum</keyword>
<accession>A0A9P0QM66</accession>
<dbReference type="GO" id="GO:0006465">
    <property type="term" value="P:signal peptide processing"/>
    <property type="evidence" value="ECO:0007669"/>
    <property type="project" value="TreeGrafter"/>
</dbReference>
<dbReference type="OrthoDB" id="29661at2759"/>
<dbReference type="GO" id="GO:0098553">
    <property type="term" value="C:lumenal side of endoplasmic reticulum membrane"/>
    <property type="evidence" value="ECO:0007669"/>
    <property type="project" value="TreeGrafter"/>
</dbReference>
<dbReference type="Pfam" id="PF04258">
    <property type="entry name" value="Peptidase_A22B"/>
    <property type="match status" value="1"/>
</dbReference>
<dbReference type="GO" id="GO:0098554">
    <property type="term" value="C:cytoplasmic side of endoplasmic reticulum membrane"/>
    <property type="evidence" value="ECO:0007669"/>
    <property type="project" value="TreeGrafter"/>
</dbReference>
<evidence type="ECO:0000256" key="6">
    <source>
        <dbReference type="ARBA" id="ARBA00022989"/>
    </source>
</evidence>